<dbReference type="Proteomes" id="UP000694941">
    <property type="component" value="Unplaced"/>
</dbReference>
<evidence type="ECO:0000313" key="2">
    <source>
        <dbReference type="Proteomes" id="UP000694941"/>
    </source>
</evidence>
<name>A0ABM1T469_LIMPO</name>
<feature type="transmembrane region" description="Helical" evidence="1">
    <location>
        <begin position="78"/>
        <end position="96"/>
    </location>
</feature>
<proteinExistence type="predicted"/>
<dbReference type="GeneID" id="111087639"/>
<dbReference type="RefSeq" id="XP_022250675.1">
    <property type="nucleotide sequence ID" value="XM_022394967.1"/>
</dbReference>
<reference evidence="3" key="1">
    <citation type="submission" date="2025-08" db="UniProtKB">
        <authorList>
            <consortium name="RefSeq"/>
        </authorList>
    </citation>
    <scope>IDENTIFICATION</scope>
    <source>
        <tissue evidence="3">Muscle</tissue>
    </source>
</reference>
<organism evidence="2 3">
    <name type="scientific">Limulus polyphemus</name>
    <name type="common">Atlantic horseshoe crab</name>
    <dbReference type="NCBI Taxonomy" id="6850"/>
    <lineage>
        <taxon>Eukaryota</taxon>
        <taxon>Metazoa</taxon>
        <taxon>Ecdysozoa</taxon>
        <taxon>Arthropoda</taxon>
        <taxon>Chelicerata</taxon>
        <taxon>Merostomata</taxon>
        <taxon>Xiphosura</taxon>
        <taxon>Limulidae</taxon>
        <taxon>Limulus</taxon>
    </lineage>
</organism>
<evidence type="ECO:0000256" key="1">
    <source>
        <dbReference type="SAM" id="Phobius"/>
    </source>
</evidence>
<keyword evidence="2" id="KW-1185">Reference proteome</keyword>
<keyword evidence="1" id="KW-1133">Transmembrane helix</keyword>
<keyword evidence="1" id="KW-0472">Membrane</keyword>
<sequence length="190" mass="22742">MSPKTLEMPRQISEEFLGLDTPTQIYPRQTKKYVEQDHPFPYPVNQMLQSLEHPLSYLVIQMLQSSENLLSYLCDYHYDYFLFIVQVVLVTLVFILKQETLFLKRIEGVEDQNGLSAIQEDFHTYQTWCQTYFMKCPYWDRPHLMLDVHFNTHSTIFYPANERMCQHRKIGERDKVTLEQRNSNGVDQTF</sequence>
<protein>
    <submittedName>
        <fullName evidence="3">Uncharacterized protein LOC111087639</fullName>
    </submittedName>
</protein>
<gene>
    <name evidence="3" type="primary">LOC111087639</name>
</gene>
<accession>A0ABM1T469</accession>
<evidence type="ECO:0000313" key="3">
    <source>
        <dbReference type="RefSeq" id="XP_022250675.1"/>
    </source>
</evidence>
<keyword evidence="1" id="KW-0812">Transmembrane</keyword>